<protein>
    <recommendedName>
        <fullName evidence="4">Type I restriction modification DNA specificity domain-containing protein</fullName>
    </recommendedName>
</protein>
<comment type="similarity">
    <text evidence="1">Belongs to the type-I restriction system S methylase family.</text>
</comment>
<dbReference type="InterPro" id="IPR000055">
    <property type="entry name" value="Restrct_endonuc_typeI_TRD"/>
</dbReference>
<dbReference type="GeneID" id="82202666"/>
<keyword evidence="3" id="KW-0238">DNA-binding</keyword>
<evidence type="ECO:0000256" key="2">
    <source>
        <dbReference type="ARBA" id="ARBA00022747"/>
    </source>
</evidence>
<gene>
    <name evidence="5" type="ORF">BO222_05495</name>
</gene>
<dbReference type="AlphaFoldDB" id="A0A1U7NGE2"/>
<feature type="domain" description="Type I restriction modification DNA specificity" evidence="4">
    <location>
        <begin position="3"/>
        <end position="150"/>
    </location>
</feature>
<dbReference type="InterPro" id="IPR044946">
    <property type="entry name" value="Restrct_endonuc_typeI_TRD_sf"/>
</dbReference>
<name>A0A1U7NGE2_9FIRM</name>
<reference evidence="5 6" key="1">
    <citation type="submission" date="2016-11" db="EMBL/GenBank/DDBJ databases">
        <title>Description of two novel members of the family Erysipelotrichaceae: Ileibacterium lipovorans gen. nov., sp. nov. and Dubosiella newyorkensis, gen. nov., sp. nov.</title>
        <authorList>
            <person name="Cox L.M."/>
            <person name="Sohn J."/>
            <person name="Tyrrell K.L."/>
            <person name="Citron D.M."/>
            <person name="Lawson P.A."/>
            <person name="Patel N.B."/>
            <person name="Iizumi T."/>
            <person name="Perez-Perez G.I."/>
            <person name="Goldstein E.J."/>
            <person name="Blaser M.J."/>
        </authorList>
    </citation>
    <scope>NUCLEOTIDE SEQUENCE [LARGE SCALE GENOMIC DNA]</scope>
    <source>
        <strain evidence="5 6">NYU-BL-A3</strain>
    </source>
</reference>
<dbReference type="PANTHER" id="PTHR30408">
    <property type="entry name" value="TYPE-1 RESTRICTION ENZYME ECOKI SPECIFICITY PROTEIN"/>
    <property type="match status" value="1"/>
</dbReference>
<sequence length="363" mass="41139">MRKVKLTDICHPKQWKTIAKEKFIKEGYPIYGANGIIGYSNIYNHEDRTILITCRGATCGRINVSQPFSYINGNAMCLDDLSSDVFLEYLELFLRNYDFNQIISGSAQPQITIGNLSKIVIPIPEYEKQVQIARIIKSVESIIEANEKLKLLLDQLVSSRFIEMFGNLKTNEKDWPIKLIKEISECIAGGTPSTTKPEYWVDGVIPWMSSGEINKFRISSTEKKITQIGFDNCSTKWIPAQTVLIALAGQGKTRGKAAITEIPLCANQSIIAIKANKKIDPEFLLQYLTLEYDNLRKISNGDGGRGGLNKRILENYPLMIPPLKLQREFAEFSRKLDKSKLAIQQSIDQLETLKKKLMQEYFG</sequence>
<evidence type="ECO:0000259" key="4">
    <source>
        <dbReference type="Pfam" id="PF01420"/>
    </source>
</evidence>
<comment type="caution">
    <text evidence="5">The sequence shown here is derived from an EMBL/GenBank/DDBJ whole genome shotgun (WGS) entry which is preliminary data.</text>
</comment>
<dbReference type="OrthoDB" id="9811611at2"/>
<proteinExistence type="inferred from homology"/>
<evidence type="ECO:0000313" key="5">
    <source>
        <dbReference type="EMBL" id="OLU40166.1"/>
    </source>
</evidence>
<dbReference type="InterPro" id="IPR052021">
    <property type="entry name" value="Type-I_RS_S_subunit"/>
</dbReference>
<evidence type="ECO:0000256" key="1">
    <source>
        <dbReference type="ARBA" id="ARBA00010923"/>
    </source>
</evidence>
<dbReference type="GO" id="GO:0003677">
    <property type="term" value="F:DNA binding"/>
    <property type="evidence" value="ECO:0007669"/>
    <property type="project" value="UniProtKB-KW"/>
</dbReference>
<keyword evidence="2" id="KW-0680">Restriction system</keyword>
<dbReference type="Pfam" id="PF01420">
    <property type="entry name" value="Methylase_S"/>
    <property type="match status" value="2"/>
</dbReference>
<dbReference type="GO" id="GO:0009307">
    <property type="term" value="P:DNA restriction-modification system"/>
    <property type="evidence" value="ECO:0007669"/>
    <property type="project" value="UniProtKB-KW"/>
</dbReference>
<dbReference type="Proteomes" id="UP000186341">
    <property type="component" value="Unassembled WGS sequence"/>
</dbReference>
<feature type="domain" description="Type I restriction modification DNA specificity" evidence="4">
    <location>
        <begin position="173"/>
        <end position="350"/>
    </location>
</feature>
<dbReference type="Gene3D" id="3.90.220.20">
    <property type="entry name" value="DNA methylase specificity domains"/>
    <property type="match status" value="2"/>
</dbReference>
<dbReference type="EMBL" id="MPJW01000115">
    <property type="protein sequence ID" value="OLU40166.1"/>
    <property type="molecule type" value="Genomic_DNA"/>
</dbReference>
<accession>A0A1U7NGE2</accession>
<organism evidence="5 6">
    <name type="scientific">Ileibacterium valens</name>
    <dbReference type="NCBI Taxonomy" id="1862668"/>
    <lineage>
        <taxon>Bacteria</taxon>
        <taxon>Bacillati</taxon>
        <taxon>Bacillota</taxon>
        <taxon>Erysipelotrichia</taxon>
        <taxon>Erysipelotrichales</taxon>
        <taxon>Erysipelotrichaceae</taxon>
        <taxon>Ileibacterium</taxon>
    </lineage>
</organism>
<dbReference type="RefSeq" id="WP_075819118.1">
    <property type="nucleotide sequence ID" value="NZ_MPJW01000115.1"/>
</dbReference>
<evidence type="ECO:0000256" key="3">
    <source>
        <dbReference type="ARBA" id="ARBA00023125"/>
    </source>
</evidence>
<dbReference type="PANTHER" id="PTHR30408:SF12">
    <property type="entry name" value="TYPE I RESTRICTION ENZYME MJAVIII SPECIFICITY SUBUNIT"/>
    <property type="match status" value="1"/>
</dbReference>
<keyword evidence="6" id="KW-1185">Reference proteome</keyword>
<dbReference type="SUPFAM" id="SSF116734">
    <property type="entry name" value="DNA methylase specificity domain"/>
    <property type="match status" value="2"/>
</dbReference>
<dbReference type="CDD" id="cd17266">
    <property type="entry name" value="RMtype1_S_Sau1132ORF3780P-TRD2-CR2_like"/>
    <property type="match status" value="1"/>
</dbReference>
<dbReference type="CDD" id="cd17294">
    <property type="entry name" value="RMtype1_S_MmaC7ORF19P_TRD1-CR1_like"/>
    <property type="match status" value="1"/>
</dbReference>
<evidence type="ECO:0000313" key="6">
    <source>
        <dbReference type="Proteomes" id="UP000186341"/>
    </source>
</evidence>